<dbReference type="InterPro" id="IPR029044">
    <property type="entry name" value="Nucleotide-diphossugar_trans"/>
</dbReference>
<dbReference type="Gene3D" id="3.90.550.10">
    <property type="entry name" value="Spore Coat Polysaccharide Biosynthesis Protein SpsA, Chain A"/>
    <property type="match status" value="1"/>
</dbReference>
<accession>A0A2M9BLF0</accession>
<sequence length="329" mass="36097">MPPLMNAAPTTPPPLALSVVIPVYGCADALPELYQRLTVTLTGFAGGYELILINDYSPDTSWNVVQELAARDSRVLGLSLSRNFGQHAAITAGLDRATGEWVVVMDCDLQDMPEEIPNLYAYARQQHLDVVFGRRINRQDTASKQWGGRAFHRALAWLGGPRQDPTTGNFGIFHQRVVAALRLLREPTRAFPLQVRWLGFRQGALDVQHAARPHGQSSYRFSQLLRLAFNIILAYSDKPLRLLVKLGAGIVGATLLGGLFLVGHLVVGPHGSTPWLALLLLSVWLLGGLFLTGLGLVGLYVSRTFEGVKNRPLYVVREEANSTRASLTT</sequence>
<dbReference type="EMBL" id="PGFA01000001">
    <property type="protein sequence ID" value="PJJ58779.1"/>
    <property type="molecule type" value="Genomic_DNA"/>
</dbReference>
<evidence type="ECO:0000256" key="2">
    <source>
        <dbReference type="ARBA" id="ARBA00022676"/>
    </source>
</evidence>
<evidence type="ECO:0000259" key="8">
    <source>
        <dbReference type="Pfam" id="PF00535"/>
    </source>
</evidence>
<dbReference type="GO" id="GO:0016757">
    <property type="term" value="F:glycosyltransferase activity"/>
    <property type="evidence" value="ECO:0007669"/>
    <property type="project" value="UniProtKB-KW"/>
</dbReference>
<evidence type="ECO:0000313" key="9">
    <source>
        <dbReference type="EMBL" id="PJJ58779.1"/>
    </source>
</evidence>
<reference evidence="9 10" key="1">
    <citation type="submission" date="2017-11" db="EMBL/GenBank/DDBJ databases">
        <title>Genomic Encyclopedia of Archaeal and Bacterial Type Strains, Phase II (KMG-II): From Individual Species to Whole Genera.</title>
        <authorList>
            <person name="Goeker M."/>
        </authorList>
    </citation>
    <scope>NUCLEOTIDE SEQUENCE [LARGE SCALE GENOMIC DNA]</scope>
    <source>
        <strain evidence="9 10">DSM 11115</strain>
    </source>
</reference>
<evidence type="ECO:0000256" key="4">
    <source>
        <dbReference type="ARBA" id="ARBA00022692"/>
    </source>
</evidence>
<dbReference type="OrthoDB" id="9807778at2"/>
<evidence type="ECO:0000256" key="7">
    <source>
        <dbReference type="SAM" id="Phobius"/>
    </source>
</evidence>
<dbReference type="GO" id="GO:0005886">
    <property type="term" value="C:plasma membrane"/>
    <property type="evidence" value="ECO:0007669"/>
    <property type="project" value="TreeGrafter"/>
</dbReference>
<feature type="domain" description="Glycosyltransferase 2-like" evidence="8">
    <location>
        <begin position="18"/>
        <end position="151"/>
    </location>
</feature>
<dbReference type="PANTHER" id="PTHR48090">
    <property type="entry name" value="UNDECAPRENYL-PHOSPHATE 4-DEOXY-4-FORMAMIDO-L-ARABINOSE TRANSFERASE-RELATED"/>
    <property type="match status" value="1"/>
</dbReference>
<comment type="subcellular location">
    <subcellularLocation>
        <location evidence="1">Membrane</location>
        <topology evidence="1">Multi-pass membrane protein</topology>
    </subcellularLocation>
</comment>
<dbReference type="SUPFAM" id="SSF53448">
    <property type="entry name" value="Nucleotide-diphospho-sugar transferases"/>
    <property type="match status" value="1"/>
</dbReference>
<keyword evidence="4 7" id="KW-0812">Transmembrane</keyword>
<evidence type="ECO:0000313" key="10">
    <source>
        <dbReference type="Proteomes" id="UP000228535"/>
    </source>
</evidence>
<proteinExistence type="predicted"/>
<dbReference type="CDD" id="cd04187">
    <property type="entry name" value="DPM1_like_bac"/>
    <property type="match status" value="1"/>
</dbReference>
<name>A0A2M9BLF0_9BACT</name>
<dbReference type="AlphaFoldDB" id="A0A2M9BLF0"/>
<evidence type="ECO:0000256" key="5">
    <source>
        <dbReference type="ARBA" id="ARBA00022989"/>
    </source>
</evidence>
<keyword evidence="3 9" id="KW-0808">Transferase</keyword>
<dbReference type="Pfam" id="PF00535">
    <property type="entry name" value="Glycos_transf_2"/>
    <property type="match status" value="1"/>
</dbReference>
<comment type="caution">
    <text evidence="9">The sequence shown here is derived from an EMBL/GenBank/DDBJ whole genome shotgun (WGS) entry which is preliminary data.</text>
</comment>
<organism evidence="9 10">
    <name type="scientific">Hymenobacter chitinivorans DSM 11115</name>
    <dbReference type="NCBI Taxonomy" id="1121954"/>
    <lineage>
        <taxon>Bacteria</taxon>
        <taxon>Pseudomonadati</taxon>
        <taxon>Bacteroidota</taxon>
        <taxon>Cytophagia</taxon>
        <taxon>Cytophagales</taxon>
        <taxon>Hymenobacteraceae</taxon>
        <taxon>Hymenobacter</taxon>
    </lineage>
</organism>
<dbReference type="Proteomes" id="UP000228535">
    <property type="component" value="Unassembled WGS sequence"/>
</dbReference>
<gene>
    <name evidence="9" type="ORF">CLV45_0189</name>
</gene>
<feature type="transmembrane region" description="Helical" evidence="7">
    <location>
        <begin position="275"/>
        <end position="301"/>
    </location>
</feature>
<keyword evidence="6 7" id="KW-0472">Membrane</keyword>
<keyword evidence="5 7" id="KW-1133">Transmembrane helix</keyword>
<evidence type="ECO:0000256" key="6">
    <source>
        <dbReference type="ARBA" id="ARBA00023136"/>
    </source>
</evidence>
<keyword evidence="2 9" id="KW-0328">Glycosyltransferase</keyword>
<dbReference type="InterPro" id="IPR001173">
    <property type="entry name" value="Glyco_trans_2-like"/>
</dbReference>
<keyword evidence="10" id="KW-1185">Reference proteome</keyword>
<protein>
    <submittedName>
        <fullName evidence="9">Dolichol-phosphate mannosyltransferase</fullName>
    </submittedName>
</protein>
<dbReference type="InterPro" id="IPR050256">
    <property type="entry name" value="Glycosyltransferase_2"/>
</dbReference>
<evidence type="ECO:0000256" key="1">
    <source>
        <dbReference type="ARBA" id="ARBA00004141"/>
    </source>
</evidence>
<evidence type="ECO:0000256" key="3">
    <source>
        <dbReference type="ARBA" id="ARBA00022679"/>
    </source>
</evidence>
<feature type="transmembrane region" description="Helical" evidence="7">
    <location>
        <begin position="242"/>
        <end position="263"/>
    </location>
</feature>
<dbReference type="PANTHER" id="PTHR48090:SF1">
    <property type="entry name" value="PROPHAGE BACTOPRENOL GLUCOSYL TRANSFERASE HOMOLOG"/>
    <property type="match status" value="1"/>
</dbReference>